<reference evidence="2 3" key="1">
    <citation type="submission" date="2017-05" db="EMBL/GenBank/DDBJ databases">
        <authorList>
            <person name="Song R."/>
            <person name="Chenine A.L."/>
            <person name="Ruprecht R.M."/>
        </authorList>
    </citation>
    <scope>NUCLEOTIDE SEQUENCE [LARGE SCALE GENOMIC DNA]</scope>
    <source>
        <strain evidence="2 3">CECT 8898</strain>
    </source>
</reference>
<dbReference type="Pfam" id="PF10649">
    <property type="entry name" value="DUF2478"/>
    <property type="match status" value="1"/>
</dbReference>
<dbReference type="Gene3D" id="3.40.50.740">
    <property type="match status" value="1"/>
</dbReference>
<evidence type="ECO:0000256" key="1">
    <source>
        <dbReference type="SAM" id="Phobius"/>
    </source>
</evidence>
<sequence length="262" mass="28040">MKTCSCEYFENTCAISKLVNPSTPPNGKPPNGEDAAGLDDAGIINFASTCPDRGKCDVAFLLGADPYETKTVLFTEWMVFRTAPWAPPTPIRLAAGTVQTNGKSTGGGPCDRDLRVRGSGPVILIGQVLGAGAKACRLDPAAPELAVVEVARHRDDRSELVPINRFGRHEAEGLQRCCRRTLHGWTTGWRRVPASGPRERQQPCWMTFAGGLSALPVAAFACHLLVTVGILGVLVSSWMRAATETMSACARHIGAASEREKV</sequence>
<organism evidence="2 3">
    <name type="scientific">Maliponia aquimaris</name>
    <dbReference type="NCBI Taxonomy" id="1673631"/>
    <lineage>
        <taxon>Bacteria</taxon>
        <taxon>Pseudomonadati</taxon>
        <taxon>Pseudomonadota</taxon>
        <taxon>Alphaproteobacteria</taxon>
        <taxon>Rhodobacterales</taxon>
        <taxon>Paracoccaceae</taxon>
        <taxon>Maliponia</taxon>
    </lineage>
</organism>
<keyword evidence="1" id="KW-0812">Transmembrane</keyword>
<proteinExistence type="predicted"/>
<dbReference type="EMBL" id="FXYF01000005">
    <property type="protein sequence ID" value="SMX41116.1"/>
    <property type="molecule type" value="Genomic_DNA"/>
</dbReference>
<evidence type="ECO:0000313" key="2">
    <source>
        <dbReference type="EMBL" id="SMX41116.1"/>
    </source>
</evidence>
<dbReference type="OrthoDB" id="9816402at2"/>
<dbReference type="AlphaFoldDB" id="A0A238KGH2"/>
<keyword evidence="1" id="KW-1133">Transmembrane helix</keyword>
<feature type="transmembrane region" description="Helical" evidence="1">
    <location>
        <begin position="205"/>
        <end position="235"/>
    </location>
</feature>
<name>A0A238KGH2_9RHOB</name>
<keyword evidence="1" id="KW-0472">Membrane</keyword>
<evidence type="ECO:0000313" key="3">
    <source>
        <dbReference type="Proteomes" id="UP000207598"/>
    </source>
</evidence>
<dbReference type="InterPro" id="IPR018912">
    <property type="entry name" value="DUF2478"/>
</dbReference>
<dbReference type="Gene3D" id="3.40.228.10">
    <property type="entry name" value="Dimethylsulfoxide Reductase, domain 2"/>
    <property type="match status" value="1"/>
</dbReference>
<gene>
    <name evidence="2" type="ORF">MAA8898_02382</name>
</gene>
<protein>
    <submittedName>
        <fullName evidence="2">Uncharacterized protein</fullName>
    </submittedName>
</protein>
<accession>A0A238KGH2</accession>
<dbReference type="Proteomes" id="UP000207598">
    <property type="component" value="Unassembled WGS sequence"/>
</dbReference>
<keyword evidence="3" id="KW-1185">Reference proteome</keyword>